<evidence type="ECO:0000313" key="3">
    <source>
        <dbReference type="Proteomes" id="UP000306697"/>
    </source>
</evidence>
<proteinExistence type="predicted"/>
<reference evidence="1 3" key="1">
    <citation type="submission" date="2019-04" db="EMBL/GenBank/DDBJ databases">
        <title>Genome Announcement To Ensure Probiotic Safety of Bifidobacterium longum subsp infantis UBBI-01.</title>
        <authorList>
            <person name="Sulthana A."/>
            <person name="Lakshmi S.G."/>
            <person name="Madempudi R.S."/>
        </authorList>
    </citation>
    <scope>NUCLEOTIDE SEQUENCE [LARGE SCALE GENOMIC DNA]</scope>
    <source>
        <strain evidence="1 3">UBBI-01</strain>
    </source>
</reference>
<comment type="caution">
    <text evidence="1">The sequence shown here is derived from an EMBL/GenBank/DDBJ whole genome shotgun (WGS) entry which is preliminary data.</text>
</comment>
<reference evidence="2 4" key="2">
    <citation type="submission" date="2019-10" db="EMBL/GenBank/DDBJ databases">
        <authorList>
            <consortium name="Melissa Lawson"/>
            <person name="O'neill I."/>
        </authorList>
    </citation>
    <scope>NUCLEOTIDE SEQUENCE [LARGE SCALE GENOMIC DNA]</scope>
    <source>
        <strain evidence="2">LH_23</strain>
    </source>
</reference>
<dbReference type="Proteomes" id="UP000306697">
    <property type="component" value="Unassembled WGS sequence"/>
</dbReference>
<sequence>MPAALHEYDGGFLVRLLQGLSGYDESLYREWLLNHPMQSETADEGESRRMLSYHRYSQDTSLLLGIFNHVGALTCGLMETKNGKHPEFTPILPPDTEQPEKPVEANLDSMKALFSSR</sequence>
<dbReference type="AlphaFoldDB" id="A0A4V3YW76"/>
<evidence type="ECO:0000313" key="2">
    <source>
        <dbReference type="EMBL" id="VWQ36516.1"/>
    </source>
</evidence>
<gene>
    <name evidence="2" type="ORF">BIFLH23_01495</name>
    <name evidence="1" type="ORF">E6L38_02420</name>
</gene>
<dbReference type="Proteomes" id="UP000494246">
    <property type="component" value="Unassembled WGS sequence"/>
</dbReference>
<dbReference type="RefSeq" id="WP_103619857.1">
    <property type="nucleotide sequence ID" value="NZ_CABWKH010000023.1"/>
</dbReference>
<evidence type="ECO:0000313" key="1">
    <source>
        <dbReference type="EMBL" id="THJ30202.1"/>
    </source>
</evidence>
<name>A0A4V3YW76_BIFLI</name>
<dbReference type="EMBL" id="CABWKH010000023">
    <property type="protein sequence ID" value="VWQ36516.1"/>
    <property type="molecule type" value="Genomic_DNA"/>
</dbReference>
<dbReference type="EMBL" id="SSWL01000003">
    <property type="protein sequence ID" value="THJ30202.1"/>
    <property type="molecule type" value="Genomic_DNA"/>
</dbReference>
<protein>
    <submittedName>
        <fullName evidence="1">Uncharacterized protein</fullName>
    </submittedName>
</protein>
<accession>A0A4V3YW76</accession>
<organism evidence="1 3">
    <name type="scientific">Bifidobacterium longum subsp. infantis</name>
    <dbReference type="NCBI Taxonomy" id="1682"/>
    <lineage>
        <taxon>Bacteria</taxon>
        <taxon>Bacillati</taxon>
        <taxon>Actinomycetota</taxon>
        <taxon>Actinomycetes</taxon>
        <taxon>Bifidobacteriales</taxon>
        <taxon>Bifidobacteriaceae</taxon>
        <taxon>Bifidobacterium</taxon>
    </lineage>
</organism>
<evidence type="ECO:0000313" key="4">
    <source>
        <dbReference type="Proteomes" id="UP000494246"/>
    </source>
</evidence>